<dbReference type="InterPro" id="IPR011047">
    <property type="entry name" value="Quinoprotein_ADH-like_sf"/>
</dbReference>
<accession>A0ABV8ETK6</accession>
<sequence>MRKAMRTRLLAVLLVLVLPLPLADAPAAAQPRARLVPLWHRDVSIPQGEYGYALTSRDFLVYTARGVLALGLDDGRPRWRHHLSTATAVGWSIASGVFVVDYYQPFAQENRRHQLIAVSSVTGKELWRRRGLSLPPRGRRSAALQDRSPVFLTRKSEKGGLIAVSPGTARDLWSFRPPAGCDVSQSAVRAADVVLLLTCGRSSRMLLLDVATGATRRSVRLPAGAVSDFQVADHVIALFGDGAMTLYDDEGRAVLRRGECWPRCAMTYEQGLVLTTYHSGEEDVMEAASWPGGAPVWQVRPAPAYTGLVEGGVGIRATEEEGLPVVDLIEPGTGEVTSYGLPTPGRPLASAGERLYAGSVMSAVGQTPSVRIAALRRGQGGGTPLLAGVDPGRWPDACALSPGRTFSAGTPRTTLSGYTMPSPVACRYTDRNGGHLVVRVLWVADDPGEAVGTIETLRDVYAYRPVTGIGDQAVADATLPSTVVLRAGLVVVSVVSGDISVRRRLTELSGSVADRLRETDVVSEARAVPAPAPPQRFRLLRLPGTRTVVAEDATTSPWLGAYLSGEDLYVRVKGVFARFDGTVRALSPTGAWGAGTTESYPAQGRDPVTIVDTATGKVREVPTVKAPMGVVRPVWSPDGRLLLTARTQEEITGFVIVDVATMSSRFVRVAHGGRYSGGFRWGADFKTVAVQTGLERDEEDAHRDVTFFDLHGAVRHRFKKVGKLMGEQNWMSPSGRVFATRCAGQAGQLCLWRTADGAQAARVPVDSGRFIAWYGEDRFLGRHTLSSGERVVGITDLLGRLRAQLATTPKGEELEPVVVSQAGA</sequence>
<protein>
    <submittedName>
        <fullName evidence="2">PQQ-binding-like beta-propeller repeat protein</fullName>
    </submittedName>
</protein>
<dbReference type="Gene3D" id="2.40.128.630">
    <property type="match status" value="1"/>
</dbReference>
<feature type="signal peptide" evidence="1">
    <location>
        <begin position="1"/>
        <end position="29"/>
    </location>
</feature>
<evidence type="ECO:0000313" key="3">
    <source>
        <dbReference type="Proteomes" id="UP001595698"/>
    </source>
</evidence>
<gene>
    <name evidence="2" type="ORF">ACFOYY_02770</name>
</gene>
<comment type="caution">
    <text evidence="2">The sequence shown here is derived from an EMBL/GenBank/DDBJ whole genome shotgun (WGS) entry which is preliminary data.</text>
</comment>
<dbReference type="Gene3D" id="2.120.10.30">
    <property type="entry name" value="TolB, C-terminal domain"/>
    <property type="match status" value="1"/>
</dbReference>
<evidence type="ECO:0000313" key="2">
    <source>
        <dbReference type="EMBL" id="MFC3979026.1"/>
    </source>
</evidence>
<dbReference type="SUPFAM" id="SSF50998">
    <property type="entry name" value="Quinoprotein alcohol dehydrogenase-like"/>
    <property type="match status" value="1"/>
</dbReference>
<proteinExistence type="predicted"/>
<keyword evidence="1" id="KW-0732">Signal</keyword>
<organism evidence="2 3">
    <name type="scientific">Streptosporangium jomthongense</name>
    <dbReference type="NCBI Taxonomy" id="1193683"/>
    <lineage>
        <taxon>Bacteria</taxon>
        <taxon>Bacillati</taxon>
        <taxon>Actinomycetota</taxon>
        <taxon>Actinomycetes</taxon>
        <taxon>Streptosporangiales</taxon>
        <taxon>Streptosporangiaceae</taxon>
        <taxon>Streptosporangium</taxon>
    </lineage>
</organism>
<dbReference type="EMBL" id="JBHSBC010000001">
    <property type="protein sequence ID" value="MFC3979026.1"/>
    <property type="molecule type" value="Genomic_DNA"/>
</dbReference>
<evidence type="ECO:0000256" key="1">
    <source>
        <dbReference type="SAM" id="SignalP"/>
    </source>
</evidence>
<dbReference type="Proteomes" id="UP001595698">
    <property type="component" value="Unassembled WGS sequence"/>
</dbReference>
<feature type="chain" id="PRO_5046556176" evidence="1">
    <location>
        <begin position="30"/>
        <end position="824"/>
    </location>
</feature>
<name>A0ABV8ETK6_9ACTN</name>
<keyword evidence="3" id="KW-1185">Reference proteome</keyword>
<dbReference type="InterPro" id="IPR011042">
    <property type="entry name" value="6-blade_b-propeller_TolB-like"/>
</dbReference>
<reference evidence="3" key="1">
    <citation type="journal article" date="2019" name="Int. J. Syst. Evol. Microbiol.">
        <title>The Global Catalogue of Microorganisms (GCM) 10K type strain sequencing project: providing services to taxonomists for standard genome sequencing and annotation.</title>
        <authorList>
            <consortium name="The Broad Institute Genomics Platform"/>
            <consortium name="The Broad Institute Genome Sequencing Center for Infectious Disease"/>
            <person name="Wu L."/>
            <person name="Ma J."/>
        </authorList>
    </citation>
    <scope>NUCLEOTIDE SEQUENCE [LARGE SCALE GENOMIC DNA]</scope>
    <source>
        <strain evidence="3">TBRC 7912</strain>
    </source>
</reference>
<dbReference type="RefSeq" id="WP_386187463.1">
    <property type="nucleotide sequence ID" value="NZ_JBHSBC010000001.1"/>
</dbReference>